<sequence length="371" mass="40855">MEGSIIEGSVPTTGSASTPNTTLGDESFNRAIEVLRQDGLSELRSQQFINRHRQRRDAAPTTTSAWGDIESNPNPYPFTYRFPSWHSRANELNNGSGSLSTANNSTATSRMGNTATRRRPSPGRSSDILSDARPGRPRPNRLGRHRPELSLGDSFVTLSDLVNRTRRPPRGNFNLGDYIRDEDFDQSYEGLVSLAATLGEVKPRSTPDHVVAGLKTGFYKDWATESSDKRCPICLDDYKALDPVLKLNDCSHWLHKSCLEQWLKGANTCPVCRNPVQGAASQRHLRVRSQLYRSNTSRSGGSHLHSTNSSEGSFDNTSTTVNSFSSIPAQASNQSTDPSSNSDSGPTSDIDSSSVNTFTARGGFRNFRRFY</sequence>
<evidence type="ECO:0000256" key="4">
    <source>
        <dbReference type="PROSITE-ProRule" id="PRU00175"/>
    </source>
</evidence>
<dbReference type="GO" id="GO:0061630">
    <property type="term" value="F:ubiquitin protein ligase activity"/>
    <property type="evidence" value="ECO:0007669"/>
    <property type="project" value="TreeGrafter"/>
</dbReference>
<evidence type="ECO:0000313" key="8">
    <source>
        <dbReference type="Proteomes" id="UP000053593"/>
    </source>
</evidence>
<feature type="compositionally biased region" description="Polar residues" evidence="5">
    <location>
        <begin position="10"/>
        <end position="24"/>
    </location>
</feature>
<keyword evidence="3" id="KW-0862">Zinc</keyword>
<dbReference type="GO" id="GO:0016567">
    <property type="term" value="P:protein ubiquitination"/>
    <property type="evidence" value="ECO:0007669"/>
    <property type="project" value="TreeGrafter"/>
</dbReference>
<dbReference type="SMART" id="SM00184">
    <property type="entry name" value="RING"/>
    <property type="match status" value="1"/>
</dbReference>
<dbReference type="InterPro" id="IPR001841">
    <property type="entry name" value="Znf_RING"/>
</dbReference>
<dbReference type="Pfam" id="PF13639">
    <property type="entry name" value="zf-RING_2"/>
    <property type="match status" value="1"/>
</dbReference>
<reference evidence="7 8" key="1">
    <citation type="submission" date="2014-04" db="EMBL/GenBank/DDBJ databases">
        <title>Evolutionary Origins and Diversification of the Mycorrhizal Mutualists.</title>
        <authorList>
            <consortium name="DOE Joint Genome Institute"/>
            <consortium name="Mycorrhizal Genomics Consortium"/>
            <person name="Kohler A."/>
            <person name="Kuo A."/>
            <person name="Nagy L.G."/>
            <person name="Floudas D."/>
            <person name="Copeland A."/>
            <person name="Barry K.W."/>
            <person name="Cichocki N."/>
            <person name="Veneault-Fourrey C."/>
            <person name="LaButti K."/>
            <person name="Lindquist E.A."/>
            <person name="Lipzen A."/>
            <person name="Lundell T."/>
            <person name="Morin E."/>
            <person name="Murat C."/>
            <person name="Riley R."/>
            <person name="Ohm R."/>
            <person name="Sun H."/>
            <person name="Tunlid A."/>
            <person name="Henrissat B."/>
            <person name="Grigoriev I.V."/>
            <person name="Hibbett D.S."/>
            <person name="Martin F."/>
        </authorList>
    </citation>
    <scope>NUCLEOTIDE SEQUENCE [LARGE SCALE GENOMIC DNA]</scope>
    <source>
        <strain evidence="7 8">FD-317 M1</strain>
    </source>
</reference>
<dbReference type="Proteomes" id="UP000053593">
    <property type="component" value="Unassembled WGS sequence"/>
</dbReference>
<proteinExistence type="predicted"/>
<evidence type="ECO:0000256" key="3">
    <source>
        <dbReference type="ARBA" id="ARBA00022833"/>
    </source>
</evidence>
<keyword evidence="1" id="KW-0479">Metal-binding</keyword>
<evidence type="ECO:0000313" key="7">
    <source>
        <dbReference type="EMBL" id="KIK63978.1"/>
    </source>
</evidence>
<keyword evidence="8" id="KW-1185">Reference proteome</keyword>
<dbReference type="Gene3D" id="3.30.40.10">
    <property type="entry name" value="Zinc/RING finger domain, C3HC4 (zinc finger)"/>
    <property type="match status" value="1"/>
</dbReference>
<dbReference type="AlphaFoldDB" id="A0A0D0D3X4"/>
<name>A0A0D0D3X4_9AGAR</name>
<accession>A0A0D0D3X4</accession>
<evidence type="ECO:0000256" key="5">
    <source>
        <dbReference type="SAM" id="MobiDB-lite"/>
    </source>
</evidence>
<feature type="compositionally biased region" description="Basic residues" evidence="5">
    <location>
        <begin position="135"/>
        <end position="144"/>
    </location>
</feature>
<dbReference type="PROSITE" id="PS50089">
    <property type="entry name" value="ZF_RING_2"/>
    <property type="match status" value="1"/>
</dbReference>
<dbReference type="InterPro" id="IPR013083">
    <property type="entry name" value="Znf_RING/FYVE/PHD"/>
</dbReference>
<dbReference type="GO" id="GO:0008270">
    <property type="term" value="F:zinc ion binding"/>
    <property type="evidence" value="ECO:0007669"/>
    <property type="project" value="UniProtKB-KW"/>
</dbReference>
<organism evidence="7 8">
    <name type="scientific">Collybiopsis luxurians FD-317 M1</name>
    <dbReference type="NCBI Taxonomy" id="944289"/>
    <lineage>
        <taxon>Eukaryota</taxon>
        <taxon>Fungi</taxon>
        <taxon>Dikarya</taxon>
        <taxon>Basidiomycota</taxon>
        <taxon>Agaricomycotina</taxon>
        <taxon>Agaricomycetes</taxon>
        <taxon>Agaricomycetidae</taxon>
        <taxon>Agaricales</taxon>
        <taxon>Marasmiineae</taxon>
        <taxon>Omphalotaceae</taxon>
        <taxon>Collybiopsis</taxon>
        <taxon>Collybiopsis luxurians</taxon>
    </lineage>
</organism>
<dbReference type="EMBL" id="KN834762">
    <property type="protein sequence ID" value="KIK63978.1"/>
    <property type="molecule type" value="Genomic_DNA"/>
</dbReference>
<dbReference type="SUPFAM" id="SSF57850">
    <property type="entry name" value="RING/U-box"/>
    <property type="match status" value="1"/>
</dbReference>
<gene>
    <name evidence="7" type="ORF">GYMLUDRAFT_221162</name>
</gene>
<evidence type="ECO:0000259" key="6">
    <source>
        <dbReference type="PROSITE" id="PS50089"/>
    </source>
</evidence>
<feature type="region of interest" description="Disordered" evidence="5">
    <location>
        <begin position="1"/>
        <end position="25"/>
    </location>
</feature>
<evidence type="ECO:0000256" key="2">
    <source>
        <dbReference type="ARBA" id="ARBA00022771"/>
    </source>
</evidence>
<feature type="domain" description="RING-type" evidence="6">
    <location>
        <begin position="231"/>
        <end position="273"/>
    </location>
</feature>
<feature type="compositionally biased region" description="Low complexity" evidence="5">
    <location>
        <begin position="92"/>
        <end position="109"/>
    </location>
</feature>
<protein>
    <recommendedName>
        <fullName evidence="6">RING-type domain-containing protein</fullName>
    </recommendedName>
</protein>
<dbReference type="HOGENOM" id="CLU_746084_0_0_1"/>
<keyword evidence="2 4" id="KW-0863">Zinc-finger</keyword>
<feature type="region of interest" description="Disordered" evidence="5">
    <location>
        <begin position="294"/>
        <end position="355"/>
    </location>
</feature>
<feature type="region of interest" description="Disordered" evidence="5">
    <location>
        <begin position="51"/>
        <end position="73"/>
    </location>
</feature>
<dbReference type="PANTHER" id="PTHR45969:SF69">
    <property type="entry name" value="FINGER DOMAIN PROTEIN, PUTATIVE (AFU_ORTHOLOGUE AFUA_3G12190)-RELATED"/>
    <property type="match status" value="1"/>
</dbReference>
<evidence type="ECO:0000256" key="1">
    <source>
        <dbReference type="ARBA" id="ARBA00022723"/>
    </source>
</evidence>
<dbReference type="PANTHER" id="PTHR45969">
    <property type="entry name" value="RING ZINC FINGER PROTEIN-RELATED"/>
    <property type="match status" value="1"/>
</dbReference>
<feature type="region of interest" description="Disordered" evidence="5">
    <location>
        <begin position="92"/>
        <end position="148"/>
    </location>
</feature>
<dbReference type="OrthoDB" id="8062037at2759"/>